<organism evidence="2 3">
    <name type="scientific">Sphagnum troendelagicum</name>
    <dbReference type="NCBI Taxonomy" id="128251"/>
    <lineage>
        <taxon>Eukaryota</taxon>
        <taxon>Viridiplantae</taxon>
        <taxon>Streptophyta</taxon>
        <taxon>Embryophyta</taxon>
        <taxon>Bryophyta</taxon>
        <taxon>Sphagnophytina</taxon>
        <taxon>Sphagnopsida</taxon>
        <taxon>Sphagnales</taxon>
        <taxon>Sphagnaceae</taxon>
        <taxon>Sphagnum</taxon>
    </lineage>
</organism>
<accession>A0ABP0THS9</accession>
<dbReference type="EMBL" id="OZ019903">
    <property type="protein sequence ID" value="CAK9196367.1"/>
    <property type="molecule type" value="Genomic_DNA"/>
</dbReference>
<protein>
    <submittedName>
        <fullName evidence="2">Uncharacterized protein</fullName>
    </submittedName>
</protein>
<feature type="compositionally biased region" description="Polar residues" evidence="1">
    <location>
        <begin position="16"/>
        <end position="27"/>
    </location>
</feature>
<keyword evidence="3" id="KW-1185">Reference proteome</keyword>
<name>A0ABP0THS9_9BRYO</name>
<feature type="compositionally biased region" description="Basic and acidic residues" evidence="1">
    <location>
        <begin position="1"/>
        <end position="10"/>
    </location>
</feature>
<reference evidence="2" key="1">
    <citation type="submission" date="2024-02" db="EMBL/GenBank/DDBJ databases">
        <authorList>
            <consortium name="ELIXIR-Norway"/>
            <consortium name="Elixir Norway"/>
        </authorList>
    </citation>
    <scope>NUCLEOTIDE SEQUENCE</scope>
</reference>
<sequence>MPESRDDRKPLRLKYTKNSSQLSSYSELRNKWREGDRSHGIGMRGSAPPVSNSGPWRNRGGTSAPLFTSIPRR</sequence>
<evidence type="ECO:0000256" key="1">
    <source>
        <dbReference type="SAM" id="MobiDB-lite"/>
    </source>
</evidence>
<evidence type="ECO:0000313" key="3">
    <source>
        <dbReference type="Proteomes" id="UP001497512"/>
    </source>
</evidence>
<feature type="region of interest" description="Disordered" evidence="1">
    <location>
        <begin position="1"/>
        <end position="73"/>
    </location>
</feature>
<proteinExistence type="predicted"/>
<dbReference type="Proteomes" id="UP001497512">
    <property type="component" value="Chromosome 11"/>
</dbReference>
<gene>
    <name evidence="2" type="ORF">CSSPTR1EN2_LOCUS3438</name>
</gene>
<feature type="compositionally biased region" description="Basic and acidic residues" evidence="1">
    <location>
        <begin position="28"/>
        <end position="39"/>
    </location>
</feature>
<evidence type="ECO:0000313" key="2">
    <source>
        <dbReference type="EMBL" id="CAK9196367.1"/>
    </source>
</evidence>